<proteinExistence type="predicted"/>
<name>A0A7X1FQF8_9SPHN</name>
<evidence type="ECO:0000256" key="1">
    <source>
        <dbReference type="SAM" id="MobiDB-lite"/>
    </source>
</evidence>
<dbReference type="AlphaFoldDB" id="A0A7X1FQF8"/>
<feature type="region of interest" description="Disordered" evidence="1">
    <location>
        <begin position="1"/>
        <end position="24"/>
    </location>
</feature>
<dbReference type="SUPFAM" id="SSF69118">
    <property type="entry name" value="AhpD-like"/>
    <property type="match status" value="1"/>
</dbReference>
<gene>
    <name evidence="2" type="ORF">H7F51_05315</name>
</gene>
<dbReference type="PANTHER" id="PTHR34846:SF11">
    <property type="entry name" value="4-CARBOXYMUCONOLACTONE DECARBOXYLASE FAMILY PROTEIN (AFU_ORTHOLOGUE AFUA_6G11590)"/>
    <property type="match status" value="1"/>
</dbReference>
<comment type="caution">
    <text evidence="2">The sequence shown here is derived from an EMBL/GenBank/DDBJ whole genome shotgun (WGS) entry which is preliminary data.</text>
</comment>
<sequence length="195" mass="21753">MRLPKLTSDDYSPRQREIADRIGGARGGQVRGPFVCMLHSPEVCDKVEALASQMRFKSSLPERLREFSLLIAARFWDAQDSWNAHLGKAHAAGLPEAVTQALAERREPPFEAEDEAVFYRFCKELLETHLVSDETYAKAQALFGDEGMVDAVACLGTFSMLAMVLNTFQVDLDPAKRPFADMQDYTRTAPRAPLG</sequence>
<dbReference type="InterPro" id="IPR029032">
    <property type="entry name" value="AhpD-like"/>
</dbReference>
<keyword evidence="3" id="KW-1185">Reference proteome</keyword>
<evidence type="ECO:0000313" key="3">
    <source>
        <dbReference type="Proteomes" id="UP000566813"/>
    </source>
</evidence>
<evidence type="ECO:0000313" key="2">
    <source>
        <dbReference type="EMBL" id="MBC2664929.1"/>
    </source>
</evidence>
<organism evidence="2 3">
    <name type="scientific">Novosphingobium flavum</name>
    <dbReference type="NCBI Taxonomy" id="1778672"/>
    <lineage>
        <taxon>Bacteria</taxon>
        <taxon>Pseudomonadati</taxon>
        <taxon>Pseudomonadota</taxon>
        <taxon>Alphaproteobacteria</taxon>
        <taxon>Sphingomonadales</taxon>
        <taxon>Sphingomonadaceae</taxon>
        <taxon>Novosphingobium</taxon>
    </lineage>
</organism>
<dbReference type="Proteomes" id="UP000566813">
    <property type="component" value="Unassembled WGS sequence"/>
</dbReference>
<dbReference type="PANTHER" id="PTHR34846">
    <property type="entry name" value="4-CARBOXYMUCONOLACTONE DECARBOXYLASE FAMILY PROTEIN (AFU_ORTHOLOGUE AFUA_6G11590)"/>
    <property type="match status" value="1"/>
</dbReference>
<feature type="compositionally biased region" description="Basic and acidic residues" evidence="1">
    <location>
        <begin position="7"/>
        <end position="20"/>
    </location>
</feature>
<dbReference type="EMBL" id="JACLAW010000003">
    <property type="protein sequence ID" value="MBC2664929.1"/>
    <property type="molecule type" value="Genomic_DNA"/>
</dbReference>
<reference evidence="2 3" key="1">
    <citation type="submission" date="2020-08" db="EMBL/GenBank/DDBJ databases">
        <title>The genome sequence of type strain Novosphingobium flavum NBRC 111647.</title>
        <authorList>
            <person name="Liu Y."/>
        </authorList>
    </citation>
    <scope>NUCLEOTIDE SEQUENCE [LARGE SCALE GENOMIC DNA]</scope>
    <source>
        <strain evidence="2 3">NBRC 111647</strain>
    </source>
</reference>
<accession>A0A7X1FQF8</accession>
<protein>
    <submittedName>
        <fullName evidence="2">Carboxymuconolactone decarboxylase family protein</fullName>
    </submittedName>
</protein>
<dbReference type="Gene3D" id="1.20.1290.10">
    <property type="entry name" value="AhpD-like"/>
    <property type="match status" value="1"/>
</dbReference>